<evidence type="ECO:0000313" key="10">
    <source>
        <dbReference type="EMBL" id="ORY96412.1"/>
    </source>
</evidence>
<dbReference type="Proteomes" id="UP000242180">
    <property type="component" value="Unassembled WGS sequence"/>
</dbReference>
<evidence type="ECO:0000256" key="3">
    <source>
        <dbReference type="ARBA" id="ARBA00022737"/>
    </source>
</evidence>
<evidence type="ECO:0000256" key="5">
    <source>
        <dbReference type="ARBA" id="ARBA00022833"/>
    </source>
</evidence>
<evidence type="ECO:0000256" key="4">
    <source>
        <dbReference type="ARBA" id="ARBA00022771"/>
    </source>
</evidence>
<feature type="domain" description="C2H2-type" evidence="9">
    <location>
        <begin position="107"/>
        <end position="136"/>
    </location>
</feature>
<dbReference type="InterPro" id="IPR013087">
    <property type="entry name" value="Znf_C2H2_type"/>
</dbReference>
<accession>A0A1X2HCB4</accession>
<dbReference type="STRING" id="13706.A0A1X2HCB4"/>
<sequence>MVTSFSTVCLLWLSINISSMNTCNGYLSSLCAHHCICSSCSFETLHTFNPHSLFSFVMSSKAAVSSDETLPAQISKKEFRCHFCCKVFRKLSALRPHIYTHTGEKPFSCDLPGCNKRFAVVSNLRRHFKVHYRKQGWPQGSGAQRAPEVVARKSDIFNGGHLNGLHSVVPAYVGCPNRGPS</sequence>
<evidence type="ECO:0000256" key="6">
    <source>
        <dbReference type="ARBA" id="ARBA00023242"/>
    </source>
</evidence>
<proteinExistence type="predicted"/>
<feature type="domain" description="C2H2-type" evidence="9">
    <location>
        <begin position="79"/>
        <end position="106"/>
    </location>
</feature>
<evidence type="ECO:0000256" key="8">
    <source>
        <dbReference type="SAM" id="SignalP"/>
    </source>
</evidence>
<comment type="subcellular location">
    <subcellularLocation>
        <location evidence="1">Nucleus</location>
    </subcellularLocation>
</comment>
<evidence type="ECO:0000313" key="11">
    <source>
        <dbReference type="Proteomes" id="UP000242180"/>
    </source>
</evidence>
<dbReference type="EMBL" id="MCGN01000005">
    <property type="protein sequence ID" value="ORY96412.1"/>
    <property type="molecule type" value="Genomic_DNA"/>
</dbReference>
<feature type="signal peptide" evidence="8">
    <location>
        <begin position="1"/>
        <end position="25"/>
    </location>
</feature>
<reference evidence="10 11" key="1">
    <citation type="submission" date="2016-07" db="EMBL/GenBank/DDBJ databases">
        <title>Pervasive Adenine N6-methylation of Active Genes in Fungi.</title>
        <authorList>
            <consortium name="DOE Joint Genome Institute"/>
            <person name="Mondo S.J."/>
            <person name="Dannebaum R.O."/>
            <person name="Kuo R.C."/>
            <person name="Labutti K."/>
            <person name="Haridas S."/>
            <person name="Kuo A."/>
            <person name="Salamov A."/>
            <person name="Ahrendt S.R."/>
            <person name="Lipzen A."/>
            <person name="Sullivan W."/>
            <person name="Andreopoulos W.B."/>
            <person name="Clum A."/>
            <person name="Lindquist E."/>
            <person name="Daum C."/>
            <person name="Ramamoorthy G.K."/>
            <person name="Gryganskyi A."/>
            <person name="Culley D."/>
            <person name="Magnuson J.K."/>
            <person name="James T.Y."/>
            <person name="O'Malley M.A."/>
            <person name="Stajich J.E."/>
            <person name="Spatafora J.W."/>
            <person name="Visel A."/>
            <person name="Grigoriev I.V."/>
        </authorList>
    </citation>
    <scope>NUCLEOTIDE SEQUENCE [LARGE SCALE GENOMIC DNA]</scope>
    <source>
        <strain evidence="10 11">NRRL 2496</strain>
    </source>
</reference>
<dbReference type="GO" id="GO:0008270">
    <property type="term" value="F:zinc ion binding"/>
    <property type="evidence" value="ECO:0007669"/>
    <property type="project" value="UniProtKB-KW"/>
</dbReference>
<organism evidence="10 11">
    <name type="scientific">Syncephalastrum racemosum</name>
    <name type="common">Filamentous fungus</name>
    <dbReference type="NCBI Taxonomy" id="13706"/>
    <lineage>
        <taxon>Eukaryota</taxon>
        <taxon>Fungi</taxon>
        <taxon>Fungi incertae sedis</taxon>
        <taxon>Mucoromycota</taxon>
        <taxon>Mucoromycotina</taxon>
        <taxon>Mucoromycetes</taxon>
        <taxon>Mucorales</taxon>
        <taxon>Syncephalastraceae</taxon>
        <taxon>Syncephalastrum</taxon>
    </lineage>
</organism>
<dbReference type="Gene3D" id="3.30.160.60">
    <property type="entry name" value="Classic Zinc Finger"/>
    <property type="match status" value="2"/>
</dbReference>
<evidence type="ECO:0000256" key="1">
    <source>
        <dbReference type="ARBA" id="ARBA00004123"/>
    </source>
</evidence>
<evidence type="ECO:0000259" key="9">
    <source>
        <dbReference type="PROSITE" id="PS50157"/>
    </source>
</evidence>
<dbReference type="GO" id="GO:0005634">
    <property type="term" value="C:nucleus"/>
    <property type="evidence" value="ECO:0007669"/>
    <property type="project" value="UniProtKB-SubCell"/>
</dbReference>
<keyword evidence="8" id="KW-0732">Signal</keyword>
<comment type="caution">
    <text evidence="10">The sequence shown here is derived from an EMBL/GenBank/DDBJ whole genome shotgun (WGS) entry which is preliminary data.</text>
</comment>
<dbReference type="SMART" id="SM00355">
    <property type="entry name" value="ZnF_C2H2"/>
    <property type="match status" value="2"/>
</dbReference>
<dbReference type="GO" id="GO:0010468">
    <property type="term" value="P:regulation of gene expression"/>
    <property type="evidence" value="ECO:0007669"/>
    <property type="project" value="UniProtKB-ARBA"/>
</dbReference>
<protein>
    <recommendedName>
        <fullName evidence="9">C2H2-type domain-containing protein</fullName>
    </recommendedName>
</protein>
<dbReference type="InterPro" id="IPR036236">
    <property type="entry name" value="Znf_C2H2_sf"/>
</dbReference>
<feature type="chain" id="PRO_5013027344" description="C2H2-type domain-containing protein" evidence="8">
    <location>
        <begin position="26"/>
        <end position="181"/>
    </location>
</feature>
<dbReference type="PROSITE" id="PS50157">
    <property type="entry name" value="ZINC_FINGER_C2H2_2"/>
    <property type="match status" value="2"/>
</dbReference>
<dbReference type="SUPFAM" id="SSF57667">
    <property type="entry name" value="beta-beta-alpha zinc fingers"/>
    <property type="match status" value="1"/>
</dbReference>
<evidence type="ECO:0000256" key="2">
    <source>
        <dbReference type="ARBA" id="ARBA00022723"/>
    </source>
</evidence>
<dbReference type="FunFam" id="3.30.160.60:FF:000744">
    <property type="entry name" value="zinc finger E-box-binding homeobox 1"/>
    <property type="match status" value="1"/>
</dbReference>
<keyword evidence="2" id="KW-0479">Metal-binding</keyword>
<dbReference type="AlphaFoldDB" id="A0A1X2HCB4"/>
<keyword evidence="4 7" id="KW-0863">Zinc-finger</keyword>
<keyword evidence="5" id="KW-0862">Zinc</keyword>
<dbReference type="PANTHER" id="PTHR23235">
    <property type="entry name" value="KRUEPPEL-LIKE TRANSCRIPTION FACTOR"/>
    <property type="match status" value="1"/>
</dbReference>
<gene>
    <name evidence="10" type="ORF">BCR43DRAFT_275585</name>
</gene>
<dbReference type="InParanoid" id="A0A1X2HCB4"/>
<dbReference type="OrthoDB" id="6077919at2759"/>
<keyword evidence="3" id="KW-0677">Repeat</keyword>
<dbReference type="PROSITE" id="PS00028">
    <property type="entry name" value="ZINC_FINGER_C2H2_1"/>
    <property type="match status" value="2"/>
</dbReference>
<evidence type="ECO:0000256" key="7">
    <source>
        <dbReference type="PROSITE-ProRule" id="PRU00042"/>
    </source>
</evidence>
<keyword evidence="11" id="KW-1185">Reference proteome</keyword>
<keyword evidence="6" id="KW-0539">Nucleus</keyword>
<dbReference type="FunFam" id="3.30.160.60:FF:000125">
    <property type="entry name" value="Putative zinc finger protein 143"/>
    <property type="match status" value="1"/>
</dbReference>
<name>A0A1X2HCB4_SYNRA</name>